<dbReference type="AlphaFoldDB" id="A0A078B7R1"/>
<evidence type="ECO:0000313" key="4">
    <source>
        <dbReference type="Proteomes" id="UP000039865"/>
    </source>
</evidence>
<keyword evidence="2" id="KW-0472">Membrane</keyword>
<feature type="transmembrane region" description="Helical" evidence="2">
    <location>
        <begin position="6"/>
        <end position="32"/>
    </location>
</feature>
<feature type="transmembrane region" description="Helical" evidence="2">
    <location>
        <begin position="124"/>
        <end position="144"/>
    </location>
</feature>
<dbReference type="Proteomes" id="UP000039865">
    <property type="component" value="Unassembled WGS sequence"/>
</dbReference>
<keyword evidence="2" id="KW-1133">Transmembrane helix</keyword>
<organism evidence="3 4">
    <name type="scientific">Stylonychia lemnae</name>
    <name type="common">Ciliate</name>
    <dbReference type="NCBI Taxonomy" id="5949"/>
    <lineage>
        <taxon>Eukaryota</taxon>
        <taxon>Sar</taxon>
        <taxon>Alveolata</taxon>
        <taxon>Ciliophora</taxon>
        <taxon>Intramacronucleata</taxon>
        <taxon>Spirotrichea</taxon>
        <taxon>Stichotrichia</taxon>
        <taxon>Sporadotrichida</taxon>
        <taxon>Oxytrichidae</taxon>
        <taxon>Stylonychinae</taxon>
        <taxon>Stylonychia</taxon>
    </lineage>
</organism>
<feature type="transmembrane region" description="Helical" evidence="2">
    <location>
        <begin position="207"/>
        <end position="227"/>
    </location>
</feature>
<gene>
    <name evidence="3" type="primary">Contig8317.g8869</name>
    <name evidence="3" type="ORF">STYLEM_19694</name>
</gene>
<evidence type="ECO:0000313" key="3">
    <source>
        <dbReference type="EMBL" id="CDW90550.1"/>
    </source>
</evidence>
<evidence type="ECO:0000256" key="2">
    <source>
        <dbReference type="SAM" id="Phobius"/>
    </source>
</evidence>
<feature type="compositionally biased region" description="Acidic residues" evidence="1">
    <location>
        <begin position="356"/>
        <end position="368"/>
    </location>
</feature>
<dbReference type="InParanoid" id="A0A078B7R1"/>
<protein>
    <recommendedName>
        <fullName evidence="5">Transmembrane protein</fullName>
    </recommendedName>
</protein>
<accession>A0A078B7R1</accession>
<dbReference type="EMBL" id="CCKQ01018577">
    <property type="protein sequence ID" value="CDW90550.1"/>
    <property type="molecule type" value="Genomic_DNA"/>
</dbReference>
<evidence type="ECO:0000256" key="1">
    <source>
        <dbReference type="SAM" id="MobiDB-lite"/>
    </source>
</evidence>
<keyword evidence="2" id="KW-0812">Transmembrane</keyword>
<keyword evidence="4" id="KW-1185">Reference proteome</keyword>
<sequence>MQVEDAYFPLLAFNVAIFLIYTISALIILIVFKFKMDKSAILTIFTFFFNFIIFCYDWGIKNRLKRLAYGTSQALDYFDFAIDYASFIMFNIMIIYFAFEMRLVYLKHVSQSHQDFIIKKKRNFFFRNLLQVLVFGVLATNTALERYVQDQQMKYDLEEFENGNILILISSSIRLFCDAIILRLLVKYFTFFANQRQRGFKLNRLKIPLKFTLIIIWVYFLFFVQAFDTLTKFVVTNLMRKSDIFSYEFFLLYRYLFSAFQIFLSGMTVLYLFHQQALMSLKAQQSQIRQIKMNRDTDAENVIRILEDIKTPQITQYRAKADISKSSLSIQMQSSNFGCQTDSMLDKTDPIRQQSDSEESSEEEEDGEISQGYMDSPSDKSDFRRFLNAQISMIERNYNKKQQYLRSD</sequence>
<reference evidence="3 4" key="1">
    <citation type="submission" date="2014-06" db="EMBL/GenBank/DDBJ databases">
        <authorList>
            <person name="Swart Estienne"/>
        </authorList>
    </citation>
    <scope>NUCLEOTIDE SEQUENCE [LARGE SCALE GENOMIC DNA]</scope>
    <source>
        <strain evidence="3 4">130c</strain>
    </source>
</reference>
<feature type="transmembrane region" description="Helical" evidence="2">
    <location>
        <begin position="252"/>
        <end position="273"/>
    </location>
</feature>
<feature type="region of interest" description="Disordered" evidence="1">
    <location>
        <begin position="339"/>
        <end position="382"/>
    </location>
</feature>
<name>A0A078B7R1_STYLE</name>
<feature type="transmembrane region" description="Helical" evidence="2">
    <location>
        <begin position="164"/>
        <end position="186"/>
    </location>
</feature>
<proteinExistence type="predicted"/>
<feature type="transmembrane region" description="Helical" evidence="2">
    <location>
        <begin position="39"/>
        <end position="60"/>
    </location>
</feature>
<feature type="transmembrane region" description="Helical" evidence="2">
    <location>
        <begin position="80"/>
        <end position="99"/>
    </location>
</feature>
<evidence type="ECO:0008006" key="5">
    <source>
        <dbReference type="Google" id="ProtNLM"/>
    </source>
</evidence>